<evidence type="ECO:0000256" key="1">
    <source>
        <dbReference type="ARBA" id="ARBA00010876"/>
    </source>
</evidence>
<evidence type="ECO:0000313" key="5">
    <source>
        <dbReference type="Proteomes" id="UP000198341"/>
    </source>
</evidence>
<gene>
    <name evidence="4" type="ordered locus">Bathy10g02290</name>
</gene>
<dbReference type="AlphaFoldDB" id="K8EIZ1"/>
<dbReference type="PANTHER" id="PTHR21600">
    <property type="entry name" value="MITOCHONDRIAL RNA PSEUDOURIDINE SYNTHASE"/>
    <property type="match status" value="1"/>
</dbReference>
<dbReference type="GO" id="GO:0003723">
    <property type="term" value="F:RNA binding"/>
    <property type="evidence" value="ECO:0007669"/>
    <property type="project" value="InterPro"/>
</dbReference>
<protein>
    <submittedName>
        <fullName evidence="4">Pseudouridine synthase</fullName>
    </submittedName>
</protein>
<dbReference type="SUPFAM" id="SSF55120">
    <property type="entry name" value="Pseudouridine synthase"/>
    <property type="match status" value="1"/>
</dbReference>
<dbReference type="STRING" id="41875.K8EIZ1"/>
<dbReference type="Pfam" id="PF00849">
    <property type="entry name" value="PseudoU_synth_2"/>
    <property type="match status" value="1"/>
</dbReference>
<accession>K8EIZ1</accession>
<dbReference type="Proteomes" id="UP000198341">
    <property type="component" value="Chromosome 10"/>
</dbReference>
<comment type="similarity">
    <text evidence="1">Belongs to the pseudouridine synthase RluA family.</text>
</comment>
<dbReference type="InterPro" id="IPR006145">
    <property type="entry name" value="PsdUridine_synth_RsuA/RluA"/>
</dbReference>
<dbReference type="InterPro" id="IPR020103">
    <property type="entry name" value="PsdUridine_synth_cat_dom_sf"/>
</dbReference>
<dbReference type="GO" id="GO:0000455">
    <property type="term" value="P:enzyme-directed rRNA pseudouridine synthesis"/>
    <property type="evidence" value="ECO:0007669"/>
    <property type="project" value="TreeGrafter"/>
</dbReference>
<dbReference type="KEGG" id="bpg:Bathy10g02290"/>
<feature type="region of interest" description="Disordered" evidence="2">
    <location>
        <begin position="326"/>
        <end position="394"/>
    </location>
</feature>
<dbReference type="eggNOG" id="KOG1919">
    <property type="taxonomic scope" value="Eukaryota"/>
</dbReference>
<dbReference type="InterPro" id="IPR050188">
    <property type="entry name" value="RluA_PseudoU_synthase"/>
</dbReference>
<dbReference type="GeneID" id="19013305"/>
<dbReference type="RefSeq" id="XP_007510453.1">
    <property type="nucleotide sequence ID" value="XM_007510391.1"/>
</dbReference>
<dbReference type="PANTHER" id="PTHR21600:SF87">
    <property type="entry name" value="RNA PSEUDOURIDYLATE SYNTHASE DOMAIN-CONTAINING PROTEIN 1"/>
    <property type="match status" value="1"/>
</dbReference>
<dbReference type="EMBL" id="FO082269">
    <property type="protein sequence ID" value="CCO17986.1"/>
    <property type="molecule type" value="Genomic_DNA"/>
</dbReference>
<name>K8EIZ1_9CHLO</name>
<feature type="domain" description="Pseudouridine synthase RsuA/RluA-like" evidence="3">
    <location>
        <begin position="107"/>
        <end position="277"/>
    </location>
</feature>
<organism evidence="4 5">
    <name type="scientific">Bathycoccus prasinos</name>
    <dbReference type="NCBI Taxonomy" id="41875"/>
    <lineage>
        <taxon>Eukaryota</taxon>
        <taxon>Viridiplantae</taxon>
        <taxon>Chlorophyta</taxon>
        <taxon>Mamiellophyceae</taxon>
        <taxon>Mamiellales</taxon>
        <taxon>Bathycoccaceae</taxon>
        <taxon>Bathycoccus</taxon>
    </lineage>
</organism>
<dbReference type="CDD" id="cd02869">
    <property type="entry name" value="PseudoU_synth_RluA_like"/>
    <property type="match status" value="1"/>
</dbReference>
<dbReference type="OrthoDB" id="428658at2759"/>
<keyword evidence="5" id="KW-1185">Reference proteome</keyword>
<evidence type="ECO:0000259" key="3">
    <source>
        <dbReference type="Pfam" id="PF00849"/>
    </source>
</evidence>
<reference evidence="4 5" key="1">
    <citation type="submission" date="2011-10" db="EMBL/GenBank/DDBJ databases">
        <authorList>
            <person name="Genoscope - CEA"/>
        </authorList>
    </citation>
    <scope>NUCLEOTIDE SEQUENCE [LARGE SCALE GENOMIC DNA]</scope>
    <source>
        <strain evidence="4 5">RCC 1105</strain>
    </source>
</reference>
<evidence type="ECO:0000256" key="2">
    <source>
        <dbReference type="SAM" id="MobiDB-lite"/>
    </source>
</evidence>
<dbReference type="Gene3D" id="3.30.2350.10">
    <property type="entry name" value="Pseudouridine synthase"/>
    <property type="match status" value="1"/>
</dbReference>
<dbReference type="GO" id="GO:0009982">
    <property type="term" value="F:pseudouridine synthase activity"/>
    <property type="evidence" value="ECO:0007669"/>
    <property type="project" value="InterPro"/>
</dbReference>
<proteinExistence type="inferred from homology"/>
<evidence type="ECO:0000313" key="4">
    <source>
        <dbReference type="EMBL" id="CCO17986.1"/>
    </source>
</evidence>
<sequence>MRSSSNSGNDDDVDVLLRASTSCVDFKSALKTHCDFTEEDIVRVYSKHPLVASYDVAGEIVPRINYLKFLQERNRLGNEDAKEFVLRQPQCLERKFQIIHEDLKLGYVALNKPFDVRLDTPRGWPGKVRFTAKFDGDASCEDFLNARFPGEHVRFCHQLDNATSGVLLCALTKKAAGVAAKMFRERRTKKFYSAVVFGWPEEKFWTSTKKIGKDEEDETGFREKVREDEGGKECKTEFEVLKRGYLTLEGKHWNKRVSLVRVRIFTGRRHQIRVHLKDCGFPIVGDAAYADDEDTYRTFLHAEDLELFHDVAGVEYDKKTNKKKVKRQKGKKSLNAEGIEEGVESGGGDEVEGKEVEEDGDGSEVTGENMLKLHAPRPSAFDDVISDTDQNART</sequence>
<feature type="compositionally biased region" description="Acidic residues" evidence="2">
    <location>
        <begin position="338"/>
        <end position="362"/>
    </location>
</feature>